<dbReference type="AlphaFoldDB" id="A0A9P6JIN0"/>
<comment type="caution">
    <text evidence="2">The sequence shown here is derived from an EMBL/GenBank/DDBJ whole genome shotgun (WGS) entry which is preliminary data.</text>
</comment>
<evidence type="ECO:0000313" key="2">
    <source>
        <dbReference type="EMBL" id="KAF9522437.1"/>
    </source>
</evidence>
<organism evidence="2 3">
    <name type="scientific">Crepidotus variabilis</name>
    <dbReference type="NCBI Taxonomy" id="179855"/>
    <lineage>
        <taxon>Eukaryota</taxon>
        <taxon>Fungi</taxon>
        <taxon>Dikarya</taxon>
        <taxon>Basidiomycota</taxon>
        <taxon>Agaricomycotina</taxon>
        <taxon>Agaricomycetes</taxon>
        <taxon>Agaricomycetidae</taxon>
        <taxon>Agaricales</taxon>
        <taxon>Agaricineae</taxon>
        <taxon>Crepidotaceae</taxon>
        <taxon>Crepidotus</taxon>
    </lineage>
</organism>
<reference evidence="2" key="1">
    <citation type="submission" date="2020-11" db="EMBL/GenBank/DDBJ databases">
        <authorList>
            <consortium name="DOE Joint Genome Institute"/>
            <person name="Ahrendt S."/>
            <person name="Riley R."/>
            <person name="Andreopoulos W."/>
            <person name="Labutti K."/>
            <person name="Pangilinan J."/>
            <person name="Ruiz-Duenas F.J."/>
            <person name="Barrasa J.M."/>
            <person name="Sanchez-Garcia M."/>
            <person name="Camarero S."/>
            <person name="Miyauchi S."/>
            <person name="Serrano A."/>
            <person name="Linde D."/>
            <person name="Babiker R."/>
            <person name="Drula E."/>
            <person name="Ayuso-Fernandez I."/>
            <person name="Pacheco R."/>
            <person name="Padilla G."/>
            <person name="Ferreira P."/>
            <person name="Barriuso J."/>
            <person name="Kellner H."/>
            <person name="Castanera R."/>
            <person name="Alfaro M."/>
            <person name="Ramirez L."/>
            <person name="Pisabarro A.G."/>
            <person name="Kuo A."/>
            <person name="Tritt A."/>
            <person name="Lipzen A."/>
            <person name="He G."/>
            <person name="Yan M."/>
            <person name="Ng V."/>
            <person name="Cullen D."/>
            <person name="Martin F."/>
            <person name="Rosso M.-N."/>
            <person name="Henrissat B."/>
            <person name="Hibbett D."/>
            <person name="Martinez A.T."/>
            <person name="Grigoriev I.V."/>
        </authorList>
    </citation>
    <scope>NUCLEOTIDE SEQUENCE</scope>
    <source>
        <strain evidence="2">CBS 506.95</strain>
    </source>
</reference>
<feature type="compositionally biased region" description="Acidic residues" evidence="1">
    <location>
        <begin position="101"/>
        <end position="149"/>
    </location>
</feature>
<keyword evidence="3" id="KW-1185">Reference proteome</keyword>
<gene>
    <name evidence="2" type="ORF">CPB83DRAFT_864503</name>
</gene>
<proteinExistence type="predicted"/>
<evidence type="ECO:0000313" key="3">
    <source>
        <dbReference type="Proteomes" id="UP000807306"/>
    </source>
</evidence>
<accession>A0A9P6JIN0</accession>
<name>A0A9P6JIN0_9AGAR</name>
<protein>
    <submittedName>
        <fullName evidence="2">Uncharacterized protein</fullName>
    </submittedName>
</protein>
<sequence length="149" mass="17218">MIKCFLELDYLQRFRVQEFGPQDISWYDHFSRASDSPEITKCLLDKSTLRELGPRLPETFIAGVKLWKDKHLASDPESAREIDDLCLELESMSRGSPTVPEDADPDTSEGNEAERDDDERYNDAIGEESDEDDNERYEDAVEELEIEHD</sequence>
<dbReference type="Proteomes" id="UP000807306">
    <property type="component" value="Unassembled WGS sequence"/>
</dbReference>
<evidence type="ECO:0000256" key="1">
    <source>
        <dbReference type="SAM" id="MobiDB-lite"/>
    </source>
</evidence>
<dbReference type="EMBL" id="MU157946">
    <property type="protein sequence ID" value="KAF9522437.1"/>
    <property type="molecule type" value="Genomic_DNA"/>
</dbReference>
<feature type="region of interest" description="Disordered" evidence="1">
    <location>
        <begin position="90"/>
        <end position="149"/>
    </location>
</feature>